<name>A0A1G7HNE6_9EURY</name>
<sequence length="56" mass="6031">MAETPSLALRYVACDACETVFAQPDDPDEPTACDRCGARPLRELSGIRGPDAYFAP</sequence>
<organism evidence="1 2">
    <name type="scientific">Halorubrum xinjiangense</name>
    <dbReference type="NCBI Taxonomy" id="261291"/>
    <lineage>
        <taxon>Archaea</taxon>
        <taxon>Methanobacteriati</taxon>
        <taxon>Methanobacteriota</taxon>
        <taxon>Stenosarchaea group</taxon>
        <taxon>Halobacteria</taxon>
        <taxon>Halobacteriales</taxon>
        <taxon>Haloferacaceae</taxon>
        <taxon>Halorubrum</taxon>
    </lineage>
</organism>
<dbReference type="AlphaFoldDB" id="A0A1G7HNE6"/>
<dbReference type="RefSeq" id="WP_188127976.1">
    <property type="nucleotide sequence ID" value="NZ_FNBO01000001.1"/>
</dbReference>
<dbReference type="Proteomes" id="UP000324020">
    <property type="component" value="Unassembled WGS sequence"/>
</dbReference>
<evidence type="ECO:0000313" key="1">
    <source>
        <dbReference type="EMBL" id="SDF01898.1"/>
    </source>
</evidence>
<evidence type="ECO:0000313" key="2">
    <source>
        <dbReference type="Proteomes" id="UP000324020"/>
    </source>
</evidence>
<dbReference type="EMBL" id="FNBO01000001">
    <property type="protein sequence ID" value="SDF01898.1"/>
    <property type="molecule type" value="Genomic_DNA"/>
</dbReference>
<proteinExistence type="predicted"/>
<evidence type="ECO:0008006" key="3">
    <source>
        <dbReference type="Google" id="ProtNLM"/>
    </source>
</evidence>
<keyword evidence="2" id="KW-1185">Reference proteome</keyword>
<dbReference type="OrthoDB" id="314468at2157"/>
<reference evidence="1 2" key="1">
    <citation type="submission" date="2016-10" db="EMBL/GenBank/DDBJ databases">
        <authorList>
            <person name="Varghese N."/>
            <person name="Submissions S."/>
        </authorList>
    </citation>
    <scope>NUCLEOTIDE SEQUENCE [LARGE SCALE GENOMIC DNA]</scope>
    <source>
        <strain evidence="1 2">CGMCC 1.3527</strain>
    </source>
</reference>
<gene>
    <name evidence="1" type="ORF">SAMN04488067_101451</name>
</gene>
<accession>A0A1G7HNE6</accession>
<protein>
    <recommendedName>
        <fullName evidence="3">Regulatory protein, FmdB family</fullName>
    </recommendedName>
</protein>